<proteinExistence type="inferred from homology"/>
<feature type="domain" description="Exonuclease VII large subunit C-terminal" evidence="7">
    <location>
        <begin position="125"/>
        <end position="440"/>
    </location>
</feature>
<feature type="domain" description="OB-fold nucleic acid binding" evidence="8">
    <location>
        <begin position="7"/>
        <end position="102"/>
    </location>
</feature>
<evidence type="ECO:0000256" key="4">
    <source>
        <dbReference type="ARBA" id="ARBA00022839"/>
    </source>
</evidence>
<evidence type="ECO:0000256" key="3">
    <source>
        <dbReference type="ARBA" id="ARBA00022801"/>
    </source>
</evidence>
<dbReference type="PANTHER" id="PTHR30008:SF0">
    <property type="entry name" value="EXODEOXYRIBONUCLEASE 7 LARGE SUBUNIT"/>
    <property type="match status" value="1"/>
</dbReference>
<dbReference type="InterPro" id="IPR025824">
    <property type="entry name" value="OB-fold_nuc-bd_dom"/>
</dbReference>
<keyword evidence="3 5" id="KW-0378">Hydrolase</keyword>
<comment type="catalytic activity">
    <reaction evidence="5 6">
        <text>Exonucleolytic cleavage in either 5'- to 3'- or 3'- to 5'-direction to yield nucleoside 5'-phosphates.</text>
        <dbReference type="EC" id="3.1.11.6"/>
    </reaction>
</comment>
<comment type="similarity">
    <text evidence="5 6">Belongs to the XseA family.</text>
</comment>
<name>A0A0A2T9A0_9BACI</name>
<comment type="function">
    <text evidence="5">Bidirectionally degrades single-stranded DNA into large acid-insoluble oligonucleotides, which are then degraded further into small acid-soluble oligonucleotides.</text>
</comment>
<evidence type="ECO:0000259" key="7">
    <source>
        <dbReference type="Pfam" id="PF02601"/>
    </source>
</evidence>
<reference evidence="9 10" key="1">
    <citation type="journal article" date="2015" name="Stand. Genomic Sci.">
        <title>High quality draft genome sequence of the moderately halophilic bacterium Pontibacillus yanchengensis Y32(T) and comparison among Pontibacillus genomes.</title>
        <authorList>
            <person name="Huang J."/>
            <person name="Qiao Z.X."/>
            <person name="Tang J.W."/>
            <person name="Wang G."/>
        </authorList>
    </citation>
    <scope>NUCLEOTIDE SEQUENCE [LARGE SCALE GENOMIC DNA]</scope>
    <source>
        <strain evidence="9 10">Y32</strain>
    </source>
</reference>
<dbReference type="STRING" id="1385514.N782_02100"/>
<dbReference type="Pfam" id="PF02601">
    <property type="entry name" value="Exonuc_VII_L"/>
    <property type="match status" value="1"/>
</dbReference>
<dbReference type="GO" id="GO:0008855">
    <property type="term" value="F:exodeoxyribonuclease VII activity"/>
    <property type="evidence" value="ECO:0007669"/>
    <property type="project" value="UniProtKB-UniRule"/>
</dbReference>
<dbReference type="OrthoDB" id="9802795at2"/>
<keyword evidence="10" id="KW-1185">Reference proteome</keyword>
<dbReference type="InterPro" id="IPR020579">
    <property type="entry name" value="Exonuc_VII_lsu_C"/>
</dbReference>
<dbReference type="GO" id="GO:0006308">
    <property type="term" value="P:DNA catabolic process"/>
    <property type="evidence" value="ECO:0007669"/>
    <property type="project" value="UniProtKB-UniRule"/>
</dbReference>
<protein>
    <recommendedName>
        <fullName evidence="5">Exodeoxyribonuclease 7 large subunit</fullName>
        <ecNumber evidence="5">3.1.11.6</ecNumber>
    </recommendedName>
    <alternativeName>
        <fullName evidence="5">Exodeoxyribonuclease VII large subunit</fullName>
        <shortName evidence="5">Exonuclease VII large subunit</shortName>
    </alternativeName>
</protein>
<dbReference type="Pfam" id="PF13742">
    <property type="entry name" value="tRNA_anti_2"/>
    <property type="match status" value="1"/>
</dbReference>
<dbReference type="RefSeq" id="WP_036824248.1">
    <property type="nucleotide sequence ID" value="NZ_AVBF01000093.1"/>
</dbReference>
<sequence length="451" mass="51043">MVQDRYLTVSALTKYIKRKFESDPHLTQVWLKGEISNFKHHSRGHMYMTIKDNKSRVNAVMFAGNNRSLQFTPENGMNVLIRGEIGVYEPVGQYQLYVKQMEPDGLGALYLAYEELKKKLSGEGLFEEDRKTPLPSYPKSIAVITSPTGAAVRDILTTIERRYPIATVTVFPVLVQGQNAAQSIVQALEKVNALGKHDVIIAGRGGGSIEELWAFNEEVVARAISTSSIPVISAVGHETDFTISDFVADYRAPTPTGAAEVAVPSQIEIANNVQALHRRMQRAIDVQISKRKDQLIRVNKSYAFRYPEQMLRQKEQELDRLMEQFQKSNQSAMQVKKDYFNGVFNRLKQQHPETASKRGKHELEVATKRLQRGMQQQAQSKANEYNQLLNKLTLLNPLEIMKRGFALPFNDQGDVVKSIKDVQPGDALQLKINDGVLDCQVWGMEEEEKYE</sequence>
<keyword evidence="2 5" id="KW-0540">Nuclease</keyword>
<dbReference type="Proteomes" id="UP000030147">
    <property type="component" value="Unassembled WGS sequence"/>
</dbReference>
<evidence type="ECO:0000313" key="9">
    <source>
        <dbReference type="EMBL" id="KGP70983.1"/>
    </source>
</evidence>
<evidence type="ECO:0000256" key="5">
    <source>
        <dbReference type="HAMAP-Rule" id="MF_00378"/>
    </source>
</evidence>
<comment type="subunit">
    <text evidence="5">Heterooligomer composed of large and small subunits.</text>
</comment>
<dbReference type="HAMAP" id="MF_00378">
    <property type="entry name" value="Exonuc_7_L"/>
    <property type="match status" value="1"/>
</dbReference>
<dbReference type="NCBIfam" id="TIGR00237">
    <property type="entry name" value="xseA"/>
    <property type="match status" value="1"/>
</dbReference>
<dbReference type="PANTHER" id="PTHR30008">
    <property type="entry name" value="EXODEOXYRIBONUCLEASE 7 LARGE SUBUNIT"/>
    <property type="match status" value="1"/>
</dbReference>
<dbReference type="eggNOG" id="COG1570">
    <property type="taxonomic scope" value="Bacteria"/>
</dbReference>
<evidence type="ECO:0000256" key="2">
    <source>
        <dbReference type="ARBA" id="ARBA00022722"/>
    </source>
</evidence>
<dbReference type="CDD" id="cd04489">
    <property type="entry name" value="ExoVII_LU_OBF"/>
    <property type="match status" value="1"/>
</dbReference>
<keyword evidence="4 5" id="KW-0269">Exonuclease</keyword>
<organism evidence="9 10">
    <name type="scientific">Pontibacillus yanchengensis Y32</name>
    <dbReference type="NCBI Taxonomy" id="1385514"/>
    <lineage>
        <taxon>Bacteria</taxon>
        <taxon>Bacillati</taxon>
        <taxon>Bacillota</taxon>
        <taxon>Bacilli</taxon>
        <taxon>Bacillales</taxon>
        <taxon>Bacillaceae</taxon>
        <taxon>Pontibacillus</taxon>
    </lineage>
</organism>
<dbReference type="GO" id="GO:0003676">
    <property type="term" value="F:nucleic acid binding"/>
    <property type="evidence" value="ECO:0007669"/>
    <property type="project" value="InterPro"/>
</dbReference>
<dbReference type="EC" id="3.1.11.6" evidence="5"/>
<dbReference type="AlphaFoldDB" id="A0A0A2T9A0"/>
<gene>
    <name evidence="5" type="primary">xseA</name>
    <name evidence="9" type="ORF">N782_02100</name>
</gene>
<dbReference type="GO" id="GO:0005737">
    <property type="term" value="C:cytoplasm"/>
    <property type="evidence" value="ECO:0007669"/>
    <property type="project" value="UniProtKB-SubCell"/>
</dbReference>
<accession>A0A0A2T9A0</accession>
<dbReference type="InterPro" id="IPR003753">
    <property type="entry name" value="Exonuc_VII_L"/>
</dbReference>
<keyword evidence="1 5" id="KW-0963">Cytoplasm</keyword>
<evidence type="ECO:0000256" key="6">
    <source>
        <dbReference type="RuleBase" id="RU004355"/>
    </source>
</evidence>
<comment type="subcellular location">
    <subcellularLocation>
        <location evidence="5 6">Cytoplasm</location>
    </subcellularLocation>
</comment>
<evidence type="ECO:0000256" key="1">
    <source>
        <dbReference type="ARBA" id="ARBA00022490"/>
    </source>
</evidence>
<comment type="caution">
    <text evidence="9">The sequence shown here is derived from an EMBL/GenBank/DDBJ whole genome shotgun (WGS) entry which is preliminary data.</text>
</comment>
<evidence type="ECO:0000313" key="10">
    <source>
        <dbReference type="Proteomes" id="UP000030147"/>
    </source>
</evidence>
<evidence type="ECO:0000259" key="8">
    <source>
        <dbReference type="Pfam" id="PF13742"/>
    </source>
</evidence>
<dbReference type="EMBL" id="AVBF01000093">
    <property type="protein sequence ID" value="KGP70983.1"/>
    <property type="molecule type" value="Genomic_DNA"/>
</dbReference>
<dbReference type="GO" id="GO:0009318">
    <property type="term" value="C:exodeoxyribonuclease VII complex"/>
    <property type="evidence" value="ECO:0007669"/>
    <property type="project" value="UniProtKB-UniRule"/>
</dbReference>